<organism evidence="2 3">
    <name type="scientific">Mucilaginibacter gilvus</name>
    <dbReference type="NCBI Taxonomy" id="2305909"/>
    <lineage>
        <taxon>Bacteria</taxon>
        <taxon>Pseudomonadati</taxon>
        <taxon>Bacteroidota</taxon>
        <taxon>Sphingobacteriia</taxon>
        <taxon>Sphingobacteriales</taxon>
        <taxon>Sphingobacteriaceae</taxon>
        <taxon>Mucilaginibacter</taxon>
    </lineage>
</organism>
<dbReference type="RefSeq" id="WP_128536069.1">
    <property type="nucleotide sequence ID" value="NZ_SBIW01000012.1"/>
</dbReference>
<sequence>MPNFRFRLPIDRQLTDAQRLALNNDNSILIYGGPGSGKTVVTINRFLIPVRNKKDVMLFTYNRTLLASIKGLLTEKSEELFGTLDNNAIRNVINNKVASFYKWYGWFQPDYDDKKVAEDFNNKLNRRGGSKFTEIFFDEAQDLTSSVFANSFILADKVSCGADNAQNLQGNFPPDEAVDMIFATLKKQSYTELQQLEANFRNTREIFEFARGFVPEDSNVQELDTSQLDAGENPEIITGLNNDQQMDYIRRVIESNANNNIGILVNYANQVTDIKLYLEKNGYSCKADAPEDKSFSYYYSTMPQADEQVMFDQMKTPFIVTYDSCKGLEFDIVIMPFFNDAQAALTKPRKRRDGEEWVIEKNADGTNKMWATINHYYVGATRAKTTLYVLCNFKPGILNFYKPVAPINDDLPF</sequence>
<protein>
    <submittedName>
        <fullName evidence="2">DUF2075 domain-containing protein</fullName>
    </submittedName>
</protein>
<dbReference type="GO" id="GO:0003677">
    <property type="term" value="F:DNA binding"/>
    <property type="evidence" value="ECO:0007669"/>
    <property type="project" value="InterPro"/>
</dbReference>
<dbReference type="GO" id="GO:0005524">
    <property type="term" value="F:ATP binding"/>
    <property type="evidence" value="ECO:0007669"/>
    <property type="project" value="InterPro"/>
</dbReference>
<dbReference type="OrthoDB" id="9787585at2"/>
<dbReference type="InterPro" id="IPR027417">
    <property type="entry name" value="P-loop_NTPase"/>
</dbReference>
<dbReference type="Gene3D" id="3.40.50.300">
    <property type="entry name" value="P-loop containing nucleotide triphosphate hydrolases"/>
    <property type="match status" value="2"/>
</dbReference>
<keyword evidence="3" id="KW-1185">Reference proteome</keyword>
<dbReference type="SUPFAM" id="SSF52540">
    <property type="entry name" value="P-loop containing nucleoside triphosphate hydrolases"/>
    <property type="match status" value="1"/>
</dbReference>
<reference evidence="2 3" key="1">
    <citation type="submission" date="2019-01" db="EMBL/GenBank/DDBJ databases">
        <title>Mucilaginibacter antarcticum sp. nov., isolated from antarctic soil.</title>
        <authorList>
            <person name="Yan Y.-Q."/>
            <person name="Du Z.-J."/>
        </authorList>
    </citation>
    <scope>NUCLEOTIDE SEQUENCE [LARGE SCALE GENOMIC DNA]</scope>
    <source>
        <strain evidence="2 3">F01003</strain>
    </source>
</reference>
<dbReference type="PANTHER" id="PTHR11070">
    <property type="entry name" value="UVRD / RECB / PCRA DNA HELICASE FAMILY MEMBER"/>
    <property type="match status" value="1"/>
</dbReference>
<dbReference type="InterPro" id="IPR018647">
    <property type="entry name" value="SLFN_3-like_DNA/RNA_helicase"/>
</dbReference>
<dbReference type="GO" id="GO:0043138">
    <property type="term" value="F:3'-5' DNA helicase activity"/>
    <property type="evidence" value="ECO:0007669"/>
    <property type="project" value="TreeGrafter"/>
</dbReference>
<dbReference type="Proteomes" id="UP000286701">
    <property type="component" value="Unassembled WGS sequence"/>
</dbReference>
<name>A0A444MJB6_9SPHI</name>
<evidence type="ECO:0000259" key="1">
    <source>
        <dbReference type="Pfam" id="PF09848"/>
    </source>
</evidence>
<dbReference type="GO" id="GO:0005829">
    <property type="term" value="C:cytosol"/>
    <property type="evidence" value="ECO:0007669"/>
    <property type="project" value="TreeGrafter"/>
</dbReference>
<dbReference type="PANTHER" id="PTHR11070:SF3">
    <property type="entry name" value="DNA 3'-5' HELICASE"/>
    <property type="match status" value="1"/>
</dbReference>
<comment type="caution">
    <text evidence="2">The sequence shown here is derived from an EMBL/GenBank/DDBJ whole genome shotgun (WGS) entry which is preliminary data.</text>
</comment>
<feature type="domain" description="Schlafen group 3-like DNA/RNA helicase" evidence="1">
    <location>
        <begin position="28"/>
        <end position="391"/>
    </location>
</feature>
<dbReference type="AlphaFoldDB" id="A0A444MJB6"/>
<accession>A0A444MJB6</accession>
<dbReference type="EMBL" id="SBIW01000012">
    <property type="protein sequence ID" value="RWY48176.1"/>
    <property type="molecule type" value="Genomic_DNA"/>
</dbReference>
<dbReference type="Pfam" id="PF09848">
    <property type="entry name" value="SLFN-g3_helicase"/>
    <property type="match status" value="1"/>
</dbReference>
<proteinExistence type="predicted"/>
<gene>
    <name evidence="2" type="ORF">EPL05_21630</name>
</gene>
<dbReference type="InterPro" id="IPR000212">
    <property type="entry name" value="DNA_helicase_UvrD/REP"/>
</dbReference>
<evidence type="ECO:0000313" key="2">
    <source>
        <dbReference type="EMBL" id="RWY48176.1"/>
    </source>
</evidence>
<dbReference type="GO" id="GO:0000725">
    <property type="term" value="P:recombinational repair"/>
    <property type="evidence" value="ECO:0007669"/>
    <property type="project" value="TreeGrafter"/>
</dbReference>
<evidence type="ECO:0000313" key="3">
    <source>
        <dbReference type="Proteomes" id="UP000286701"/>
    </source>
</evidence>